<reference evidence="8" key="1">
    <citation type="submission" date="2017-02" db="UniProtKB">
        <authorList>
            <consortium name="WormBaseParasite"/>
        </authorList>
    </citation>
    <scope>IDENTIFICATION</scope>
</reference>
<protein>
    <submittedName>
        <fullName evidence="8">Nodulin-like domain-containing protein</fullName>
    </submittedName>
</protein>
<feature type="transmembrane region" description="Helical" evidence="6">
    <location>
        <begin position="315"/>
        <end position="333"/>
    </location>
</feature>
<feature type="transmembrane region" description="Helical" evidence="6">
    <location>
        <begin position="243"/>
        <end position="263"/>
    </location>
</feature>
<comment type="similarity">
    <text evidence="2">Belongs to the unc-93 family.</text>
</comment>
<feature type="transmembrane region" description="Helical" evidence="6">
    <location>
        <begin position="149"/>
        <end position="170"/>
    </location>
</feature>
<organism evidence="7 8">
    <name type="scientific">Syphacia muris</name>
    <dbReference type="NCBI Taxonomy" id="451379"/>
    <lineage>
        <taxon>Eukaryota</taxon>
        <taxon>Metazoa</taxon>
        <taxon>Ecdysozoa</taxon>
        <taxon>Nematoda</taxon>
        <taxon>Chromadorea</taxon>
        <taxon>Rhabditida</taxon>
        <taxon>Spirurina</taxon>
        <taxon>Oxyuridomorpha</taxon>
        <taxon>Oxyuroidea</taxon>
        <taxon>Oxyuridae</taxon>
        <taxon>Syphacia</taxon>
    </lineage>
</organism>
<dbReference type="Gene3D" id="1.20.1250.20">
    <property type="entry name" value="MFS general substrate transporter like domains"/>
    <property type="match status" value="1"/>
</dbReference>
<dbReference type="GO" id="GO:0016020">
    <property type="term" value="C:membrane"/>
    <property type="evidence" value="ECO:0007669"/>
    <property type="project" value="UniProtKB-SubCell"/>
</dbReference>
<keyword evidence="3 6" id="KW-0812">Transmembrane</keyword>
<keyword evidence="7" id="KW-1185">Reference proteome</keyword>
<evidence type="ECO:0000256" key="4">
    <source>
        <dbReference type="ARBA" id="ARBA00022989"/>
    </source>
</evidence>
<dbReference type="SUPFAM" id="SSF103473">
    <property type="entry name" value="MFS general substrate transporter"/>
    <property type="match status" value="1"/>
</dbReference>
<feature type="transmembrane region" description="Helical" evidence="6">
    <location>
        <begin position="190"/>
        <end position="209"/>
    </location>
</feature>
<feature type="transmembrane region" description="Helical" evidence="6">
    <location>
        <begin position="57"/>
        <end position="76"/>
    </location>
</feature>
<feature type="transmembrane region" description="Helical" evidence="6">
    <location>
        <begin position="88"/>
        <end position="104"/>
    </location>
</feature>
<feature type="transmembrane region" description="Helical" evidence="6">
    <location>
        <begin position="283"/>
        <end position="303"/>
    </location>
</feature>
<evidence type="ECO:0000256" key="5">
    <source>
        <dbReference type="ARBA" id="ARBA00023136"/>
    </source>
</evidence>
<dbReference type="Proteomes" id="UP000046393">
    <property type="component" value="Unplaced"/>
</dbReference>
<dbReference type="InterPro" id="IPR010291">
    <property type="entry name" value="Ion_channel_UNC-93"/>
</dbReference>
<evidence type="ECO:0000313" key="7">
    <source>
        <dbReference type="Proteomes" id="UP000046393"/>
    </source>
</evidence>
<evidence type="ECO:0000256" key="1">
    <source>
        <dbReference type="ARBA" id="ARBA00004141"/>
    </source>
</evidence>
<feature type="transmembrane region" description="Helical" evidence="6">
    <location>
        <begin position="12"/>
        <end position="32"/>
    </location>
</feature>
<dbReference type="Pfam" id="PF05978">
    <property type="entry name" value="UNC-93"/>
    <property type="match status" value="1"/>
</dbReference>
<dbReference type="WBParaSite" id="SMUV_0000594301-mRNA-1">
    <property type="protein sequence ID" value="SMUV_0000594301-mRNA-1"/>
    <property type="gene ID" value="SMUV_0000594301"/>
</dbReference>
<dbReference type="PANTHER" id="PTHR23294">
    <property type="entry name" value="ET TRANSLATION PRODUCT-RELATED"/>
    <property type="match status" value="1"/>
</dbReference>
<evidence type="ECO:0000313" key="8">
    <source>
        <dbReference type="WBParaSite" id="SMUV_0000594301-mRNA-1"/>
    </source>
</evidence>
<dbReference type="InterPro" id="IPR051617">
    <property type="entry name" value="UNC-93-like_regulator"/>
</dbReference>
<dbReference type="AlphaFoldDB" id="A0A0N5AMX0"/>
<comment type="subcellular location">
    <subcellularLocation>
        <location evidence="1">Membrane</location>
        <topology evidence="1">Multi-pass membrane protein</topology>
    </subcellularLocation>
</comment>
<evidence type="ECO:0000256" key="6">
    <source>
        <dbReference type="SAM" id="Phobius"/>
    </source>
</evidence>
<keyword evidence="4 6" id="KW-1133">Transmembrane helix</keyword>
<evidence type="ECO:0000256" key="2">
    <source>
        <dbReference type="ARBA" id="ARBA00009172"/>
    </source>
</evidence>
<proteinExistence type="inferred from homology"/>
<dbReference type="InterPro" id="IPR036259">
    <property type="entry name" value="MFS_trans_sf"/>
</dbReference>
<evidence type="ECO:0000256" key="3">
    <source>
        <dbReference type="ARBA" id="ARBA00022692"/>
    </source>
</evidence>
<feature type="transmembrane region" description="Helical" evidence="6">
    <location>
        <begin position="110"/>
        <end position="128"/>
    </location>
</feature>
<keyword evidence="5 6" id="KW-0472">Membrane</keyword>
<dbReference type="PANTHER" id="PTHR23294:SF18">
    <property type="entry name" value="UNC93-LIKE PROTEIN MFSD11"/>
    <property type="match status" value="1"/>
</dbReference>
<name>A0A0N5AMX0_9BILA</name>
<accession>A0A0N5AMX0</accession>
<feature type="transmembrane region" description="Helical" evidence="6">
    <location>
        <begin position="353"/>
        <end position="372"/>
    </location>
</feature>
<sequence>MNLLRSLSRMSAFELSCILQLGIGTMFMFVGLDTHSFILESVLHSVSSRAPSRINKYAGYSGQACLYITFAIANLFAPSLIRRYDPKWSVFIGSLFNTLYYIGFQYINSYYFYFSAVLLGIGSAVFYTGHGCYLTEHSREKHMARNASVSWAVACLSFTTGGLILIWAFNKNEVVEEDGYREFSDSLIRYIFGAFSIFCILSNVTFFFLRPKQPGIQTVERQPKVSFTKGIVATFNTFKKPNIWWLSLSWLYMGIYTGFMLGVFPTTLIFTQTLSSSSILISFYSFSVSLGELSIAFIISLFASHYPDFGRVPTAIIGAVIHIIVFVLVLFWTPRYSTLRPNSDNGLLFKPKFVLLAYFSFYVALLSGYCMGIADGCWNTVRCCVIPILLMNNRAEGFSISKAFQVI</sequence>
<dbReference type="STRING" id="451379.A0A0N5AMX0"/>